<protein>
    <recommendedName>
        <fullName evidence="3">Sigma-70 family RNA polymerase sigma factor</fullName>
    </recommendedName>
</protein>
<accession>A0ABS3JT89</accession>
<reference evidence="1 2" key="1">
    <citation type="submission" date="2021-03" db="EMBL/GenBank/DDBJ databases">
        <title>Fibrella sp. HMF5405 genome sequencing and assembly.</title>
        <authorList>
            <person name="Kang H."/>
            <person name="Kim H."/>
            <person name="Bae S."/>
            <person name="Joh K."/>
        </authorList>
    </citation>
    <scope>NUCLEOTIDE SEQUENCE [LARGE SCALE GENOMIC DNA]</scope>
    <source>
        <strain evidence="1 2">HMF5405</strain>
    </source>
</reference>
<evidence type="ECO:0000313" key="1">
    <source>
        <dbReference type="EMBL" id="MBO0953229.1"/>
    </source>
</evidence>
<organism evidence="1 2">
    <name type="scientific">Fibrella forsythiae</name>
    <dbReference type="NCBI Taxonomy" id="2817061"/>
    <lineage>
        <taxon>Bacteria</taxon>
        <taxon>Pseudomonadati</taxon>
        <taxon>Bacteroidota</taxon>
        <taxon>Cytophagia</taxon>
        <taxon>Cytophagales</taxon>
        <taxon>Spirosomataceae</taxon>
        <taxon>Fibrella</taxon>
    </lineage>
</organism>
<name>A0ABS3JT89_9BACT</name>
<dbReference type="EMBL" id="JAFMYW010000026">
    <property type="protein sequence ID" value="MBO0953229.1"/>
    <property type="molecule type" value="Genomic_DNA"/>
</dbReference>
<dbReference type="RefSeq" id="WP_207333181.1">
    <property type="nucleotide sequence ID" value="NZ_JAFMYW010000026.1"/>
</dbReference>
<comment type="caution">
    <text evidence="1">The sequence shown here is derived from an EMBL/GenBank/DDBJ whole genome shotgun (WGS) entry which is preliminary data.</text>
</comment>
<sequence length="198" mass="23506">MNEIKTNKEWEDLYECLYIFTDKLLKNRMWYKKLDDSSFIKGKQVHDYVSEGIERYMFNPEKYKPELGSIQDFIKFHIIRNLVRTDVVSSENTETLDIYYNSSEDESDSNYIESLFPYLENYFGDKIDYETVTNHINSEIEGNTILEEIFLGITSDLKRGDIIEQFNMSEAEYDNGMRRLKTVLKNTATKFGLKRQVI</sequence>
<gene>
    <name evidence="1" type="ORF">J2I46_31955</name>
</gene>
<dbReference type="Proteomes" id="UP000664628">
    <property type="component" value="Unassembled WGS sequence"/>
</dbReference>
<evidence type="ECO:0000313" key="2">
    <source>
        <dbReference type="Proteomes" id="UP000664628"/>
    </source>
</evidence>
<keyword evidence="2" id="KW-1185">Reference proteome</keyword>
<evidence type="ECO:0008006" key="3">
    <source>
        <dbReference type="Google" id="ProtNLM"/>
    </source>
</evidence>
<proteinExistence type="predicted"/>